<dbReference type="AlphaFoldDB" id="A0A7D9JK37"/>
<organism evidence="1 2">
    <name type="scientific">Paramuricea clavata</name>
    <name type="common">Red gorgonian</name>
    <name type="synonym">Violescent sea-whip</name>
    <dbReference type="NCBI Taxonomy" id="317549"/>
    <lineage>
        <taxon>Eukaryota</taxon>
        <taxon>Metazoa</taxon>
        <taxon>Cnidaria</taxon>
        <taxon>Anthozoa</taxon>
        <taxon>Octocorallia</taxon>
        <taxon>Malacalcyonacea</taxon>
        <taxon>Plexauridae</taxon>
        <taxon>Paramuricea</taxon>
    </lineage>
</organism>
<name>A0A7D9JK37_PARCT</name>
<comment type="caution">
    <text evidence="1">The sequence shown here is derived from an EMBL/GenBank/DDBJ whole genome shotgun (WGS) entry which is preliminary data.</text>
</comment>
<dbReference type="Proteomes" id="UP001152795">
    <property type="component" value="Unassembled WGS sequence"/>
</dbReference>
<dbReference type="GO" id="GO:0005739">
    <property type="term" value="C:mitochondrion"/>
    <property type="evidence" value="ECO:0007669"/>
    <property type="project" value="InterPro"/>
</dbReference>
<keyword evidence="2" id="KW-1185">Reference proteome</keyword>
<proteinExistence type="predicted"/>
<evidence type="ECO:0000313" key="2">
    <source>
        <dbReference type="Proteomes" id="UP001152795"/>
    </source>
</evidence>
<reference evidence="1" key="1">
    <citation type="submission" date="2020-04" db="EMBL/GenBank/DDBJ databases">
        <authorList>
            <person name="Alioto T."/>
            <person name="Alioto T."/>
            <person name="Gomez Garrido J."/>
        </authorList>
    </citation>
    <scope>NUCLEOTIDE SEQUENCE</scope>
    <source>
        <strain evidence="1">A484AB</strain>
    </source>
</reference>
<accession>A0A7D9JK37</accession>
<dbReference type="OrthoDB" id="2014058at2759"/>
<dbReference type="InterPro" id="IPR008699">
    <property type="entry name" value="NDUFB8"/>
</dbReference>
<protein>
    <submittedName>
        <fullName evidence="1">NADH dehydrogenase [ubiquinone] 1 beta subcomplex subunit 8, mitochondrial-like</fullName>
    </submittedName>
</protein>
<dbReference type="PANTHER" id="PTHR12840:SF1">
    <property type="entry name" value="NADH DEHYDROGENASE [UBIQUINONE] 1 BETA SUBCOMPLEX SUBUNIT 8, MITOCHONDRIAL"/>
    <property type="match status" value="1"/>
</dbReference>
<dbReference type="PANTHER" id="PTHR12840">
    <property type="entry name" value="NADH-UBIQUINONE OXIDOREDUCTASE ASHI SUBUNIT"/>
    <property type="match status" value="1"/>
</dbReference>
<gene>
    <name evidence="1" type="ORF">PACLA_8A076083</name>
</gene>
<dbReference type="Pfam" id="PF05821">
    <property type="entry name" value="NDUF_B8"/>
    <property type="match status" value="1"/>
</dbReference>
<dbReference type="EMBL" id="CACRXK020017723">
    <property type="protein sequence ID" value="CAB4031553.1"/>
    <property type="molecule type" value="Genomic_DNA"/>
</dbReference>
<sequence>MAAFRLLQKIGRKNLISSSIRPLFTQGRLASSQSERSEWPDDGLGLDSYANLSDVSAQTKAPNGSWDTQERRNFGDTLHESDDALNVWMYDAPEKSLYPP</sequence>
<evidence type="ECO:0000313" key="1">
    <source>
        <dbReference type="EMBL" id="CAB4031553.1"/>
    </source>
</evidence>
<feature type="non-terminal residue" evidence="1">
    <location>
        <position position="1"/>
    </location>
</feature>